<proteinExistence type="predicted"/>
<reference evidence="1" key="1">
    <citation type="submission" date="2014-11" db="EMBL/GenBank/DDBJ databases">
        <authorList>
            <person name="Amaro Gonzalez C."/>
        </authorList>
    </citation>
    <scope>NUCLEOTIDE SEQUENCE</scope>
</reference>
<organism evidence="1">
    <name type="scientific">Anguilla anguilla</name>
    <name type="common">European freshwater eel</name>
    <name type="synonym">Muraena anguilla</name>
    <dbReference type="NCBI Taxonomy" id="7936"/>
    <lineage>
        <taxon>Eukaryota</taxon>
        <taxon>Metazoa</taxon>
        <taxon>Chordata</taxon>
        <taxon>Craniata</taxon>
        <taxon>Vertebrata</taxon>
        <taxon>Euteleostomi</taxon>
        <taxon>Actinopterygii</taxon>
        <taxon>Neopterygii</taxon>
        <taxon>Teleostei</taxon>
        <taxon>Anguilliformes</taxon>
        <taxon>Anguillidae</taxon>
        <taxon>Anguilla</taxon>
    </lineage>
</organism>
<reference evidence="1" key="2">
    <citation type="journal article" date="2015" name="Fish Shellfish Immunol.">
        <title>Early steps in the European eel (Anguilla anguilla)-Vibrio vulnificus interaction in the gills: Role of the RtxA13 toxin.</title>
        <authorList>
            <person name="Callol A."/>
            <person name="Pajuelo D."/>
            <person name="Ebbesson L."/>
            <person name="Teles M."/>
            <person name="MacKenzie S."/>
            <person name="Amaro C."/>
        </authorList>
    </citation>
    <scope>NUCLEOTIDE SEQUENCE</scope>
</reference>
<evidence type="ECO:0000313" key="1">
    <source>
        <dbReference type="EMBL" id="JAH60004.1"/>
    </source>
</evidence>
<accession>A0A0E9U265</accession>
<protein>
    <submittedName>
        <fullName evidence="1">Uncharacterized protein</fullName>
    </submittedName>
</protein>
<dbReference type="AlphaFoldDB" id="A0A0E9U265"/>
<name>A0A0E9U265_ANGAN</name>
<dbReference type="EMBL" id="GBXM01048573">
    <property type="protein sequence ID" value="JAH60004.1"/>
    <property type="molecule type" value="Transcribed_RNA"/>
</dbReference>
<sequence>MSFTSITQPAVEGRVFRGSNMESYLLYPTPLSQPLAEKEKAGI</sequence>